<feature type="active site" description="Proton acceptor" evidence="1">
    <location>
        <position position="67"/>
    </location>
</feature>
<evidence type="ECO:0000259" key="2">
    <source>
        <dbReference type="Pfam" id="PF09037"/>
    </source>
</evidence>
<gene>
    <name evidence="3" type="ORF">EDC65_1885</name>
</gene>
<dbReference type="Pfam" id="PF09037">
    <property type="entry name" value="Sulphotransf"/>
    <property type="match status" value="1"/>
</dbReference>
<dbReference type="Gene3D" id="3.40.50.300">
    <property type="entry name" value="P-loop containing nucleotide triphosphate hydrolases"/>
    <property type="match status" value="1"/>
</dbReference>
<reference evidence="3 4" key="1">
    <citation type="submission" date="2018-11" db="EMBL/GenBank/DDBJ databases">
        <title>Genomic Encyclopedia of Type Strains, Phase IV (KMG-IV): sequencing the most valuable type-strain genomes for metagenomic binning, comparative biology and taxonomic classification.</title>
        <authorList>
            <person name="Goeker M."/>
        </authorList>
    </citation>
    <scope>NUCLEOTIDE SEQUENCE [LARGE SCALE GENOMIC DNA]</scope>
    <source>
        <strain evidence="3 4">DSM 5900</strain>
    </source>
</reference>
<dbReference type="AlphaFoldDB" id="A0A3N1MA28"/>
<dbReference type="InterPro" id="IPR027417">
    <property type="entry name" value="P-loop_NTPase"/>
</dbReference>
<dbReference type="SUPFAM" id="SSF52540">
    <property type="entry name" value="P-loop containing nucleoside triphosphate hydrolases"/>
    <property type="match status" value="1"/>
</dbReference>
<dbReference type="InterPro" id="IPR024628">
    <property type="entry name" value="Sulfotransferase_Stf0_dom"/>
</dbReference>
<proteinExistence type="predicted"/>
<dbReference type="Proteomes" id="UP000278222">
    <property type="component" value="Unassembled WGS sequence"/>
</dbReference>
<keyword evidence="3" id="KW-0808">Transferase</keyword>
<dbReference type="InterPro" id="IPR015124">
    <property type="entry name" value="Stf0"/>
</dbReference>
<sequence length="281" mass="31136">MPSDAAGVPHESAPAFVRGNPIVSAGYDFPTFVGRARPYLLAESPRSGSQLLADLLWRTGRMGAPGEYFNREHTIPALTQRLGLASIDGPGGMDAYIRALVRHRTSANGVFGVKAHFSQLRPHLDDPSVRALVRGSRIVWLRRRDLVAQAISYLVALQSDEWRRLRGRDGATFQGRYSWRDIDRAVGMIAADERCWQVGFEQSGITPFVVWYEDLVADPDPACRGICALMGVADGLPPFALAASPLERQADPVKEEWLRRYRQTLDWGPKSPRARSAARAT</sequence>
<accession>A0A3N1MA28</accession>
<protein>
    <submittedName>
        <fullName evidence="3">LPS sulfotransferase NodH</fullName>
    </submittedName>
</protein>
<dbReference type="PIRSF" id="PIRSF021497">
    <property type="entry name" value="Sulphotransferase_Stf0"/>
    <property type="match status" value="1"/>
</dbReference>
<evidence type="ECO:0000256" key="1">
    <source>
        <dbReference type="PIRSR" id="PIRSR021497-1"/>
    </source>
</evidence>
<feature type="domain" description="Sulphotransferase Stf0" evidence="2">
    <location>
        <begin position="39"/>
        <end position="263"/>
    </location>
</feature>
<keyword evidence="4" id="KW-1185">Reference proteome</keyword>
<comment type="caution">
    <text evidence="3">The sequence shown here is derived from an EMBL/GenBank/DDBJ whole genome shotgun (WGS) entry which is preliminary data.</text>
</comment>
<evidence type="ECO:0000313" key="4">
    <source>
        <dbReference type="Proteomes" id="UP000278222"/>
    </source>
</evidence>
<dbReference type="RefSeq" id="WP_170216425.1">
    <property type="nucleotide sequence ID" value="NZ_AP019700.1"/>
</dbReference>
<dbReference type="GO" id="GO:0016740">
    <property type="term" value="F:transferase activity"/>
    <property type="evidence" value="ECO:0007669"/>
    <property type="project" value="UniProtKB-KW"/>
</dbReference>
<dbReference type="EMBL" id="RJKX01000013">
    <property type="protein sequence ID" value="ROQ00089.1"/>
    <property type="molecule type" value="Genomic_DNA"/>
</dbReference>
<organism evidence="3 4">
    <name type="scientific">Stella humosa</name>
    <dbReference type="NCBI Taxonomy" id="94"/>
    <lineage>
        <taxon>Bacteria</taxon>
        <taxon>Pseudomonadati</taxon>
        <taxon>Pseudomonadota</taxon>
        <taxon>Alphaproteobacteria</taxon>
        <taxon>Rhodospirillales</taxon>
        <taxon>Stellaceae</taxon>
        <taxon>Stella</taxon>
    </lineage>
</organism>
<name>A0A3N1MA28_9PROT</name>
<evidence type="ECO:0000313" key="3">
    <source>
        <dbReference type="EMBL" id="ROQ00089.1"/>
    </source>
</evidence>